<evidence type="ECO:0000259" key="2">
    <source>
        <dbReference type="Pfam" id="PF02225"/>
    </source>
</evidence>
<evidence type="ECO:0000313" key="4">
    <source>
        <dbReference type="EMBL" id="BBZ26467.1"/>
    </source>
</evidence>
<dbReference type="RefSeq" id="WP_163732748.1">
    <property type="nucleotide sequence ID" value="NZ_AP022610.1"/>
</dbReference>
<dbReference type="Pfam" id="PF02225">
    <property type="entry name" value="PA"/>
    <property type="match status" value="1"/>
</dbReference>
<keyword evidence="1" id="KW-0732">Signal</keyword>
<feature type="domain" description="Peptidase M28" evidence="3">
    <location>
        <begin position="243"/>
        <end position="462"/>
    </location>
</feature>
<reference evidence="4 5" key="1">
    <citation type="journal article" date="2019" name="Emerg. Microbes Infect.">
        <title>Comprehensive subspecies identification of 175 nontuberculous mycobacteria species based on 7547 genomic profiles.</title>
        <authorList>
            <person name="Matsumoto Y."/>
            <person name="Kinjo T."/>
            <person name="Motooka D."/>
            <person name="Nabeya D."/>
            <person name="Jung N."/>
            <person name="Uechi K."/>
            <person name="Horii T."/>
            <person name="Iida T."/>
            <person name="Fujita J."/>
            <person name="Nakamura S."/>
        </authorList>
    </citation>
    <scope>NUCLEOTIDE SEQUENCE [LARGE SCALE GENOMIC DNA]</scope>
    <source>
        <strain evidence="4 5">JCM 13574</strain>
    </source>
</reference>
<dbReference type="InterPro" id="IPR046450">
    <property type="entry name" value="PA_dom_sf"/>
</dbReference>
<evidence type="ECO:0000313" key="5">
    <source>
        <dbReference type="Proteomes" id="UP000466517"/>
    </source>
</evidence>
<evidence type="ECO:0000259" key="3">
    <source>
        <dbReference type="Pfam" id="PF04389"/>
    </source>
</evidence>
<dbReference type="SUPFAM" id="SSF52025">
    <property type="entry name" value="PA domain"/>
    <property type="match status" value="1"/>
</dbReference>
<dbReference type="Pfam" id="PF04389">
    <property type="entry name" value="Peptidase_M28"/>
    <property type="match status" value="1"/>
</dbReference>
<dbReference type="SUPFAM" id="SSF53187">
    <property type="entry name" value="Zn-dependent exopeptidases"/>
    <property type="match status" value="1"/>
</dbReference>
<evidence type="ECO:0000256" key="1">
    <source>
        <dbReference type="SAM" id="SignalP"/>
    </source>
</evidence>
<dbReference type="Gene3D" id="3.40.630.10">
    <property type="entry name" value="Zn peptidases"/>
    <property type="match status" value="1"/>
</dbReference>
<dbReference type="InterPro" id="IPR003137">
    <property type="entry name" value="PA_domain"/>
</dbReference>
<dbReference type="KEGG" id="mmag:MMAD_07620"/>
<dbReference type="InterPro" id="IPR007484">
    <property type="entry name" value="Peptidase_M28"/>
</dbReference>
<name>A0A7I7XC36_9MYCO</name>
<dbReference type="PANTHER" id="PTHR12147:SF26">
    <property type="entry name" value="PEPTIDASE M28 DOMAIN-CONTAINING PROTEIN"/>
    <property type="match status" value="1"/>
</dbReference>
<organism evidence="4 5">
    <name type="scientific">Mycolicibacterium madagascariense</name>
    <dbReference type="NCBI Taxonomy" id="212765"/>
    <lineage>
        <taxon>Bacteria</taxon>
        <taxon>Bacillati</taxon>
        <taxon>Actinomycetota</taxon>
        <taxon>Actinomycetes</taxon>
        <taxon>Mycobacteriales</taxon>
        <taxon>Mycobacteriaceae</taxon>
        <taxon>Mycolicibacterium</taxon>
    </lineage>
</organism>
<protein>
    <submittedName>
        <fullName evidence="4">Peptidase M28</fullName>
    </submittedName>
</protein>
<dbReference type="GO" id="GO:0006508">
    <property type="term" value="P:proteolysis"/>
    <property type="evidence" value="ECO:0007669"/>
    <property type="project" value="InterPro"/>
</dbReference>
<feature type="chain" id="PRO_5039029348" evidence="1">
    <location>
        <begin position="22"/>
        <end position="482"/>
    </location>
</feature>
<feature type="signal peptide" evidence="1">
    <location>
        <begin position="1"/>
        <end position="21"/>
    </location>
</feature>
<keyword evidence="5" id="KW-1185">Reference proteome</keyword>
<feature type="domain" description="PA" evidence="2">
    <location>
        <begin position="139"/>
        <end position="215"/>
    </location>
</feature>
<dbReference type="Proteomes" id="UP000466517">
    <property type="component" value="Chromosome"/>
</dbReference>
<dbReference type="PANTHER" id="PTHR12147">
    <property type="entry name" value="METALLOPEPTIDASE M28 FAMILY MEMBER"/>
    <property type="match status" value="1"/>
</dbReference>
<dbReference type="InterPro" id="IPR045175">
    <property type="entry name" value="M28_fam"/>
</dbReference>
<dbReference type="EMBL" id="AP022610">
    <property type="protein sequence ID" value="BBZ26467.1"/>
    <property type="molecule type" value="Genomic_DNA"/>
</dbReference>
<accession>A0A7I7XC36</accession>
<gene>
    <name evidence="4" type="ORF">MMAD_07620</name>
</gene>
<dbReference type="GO" id="GO:0008235">
    <property type="term" value="F:metalloexopeptidase activity"/>
    <property type="evidence" value="ECO:0007669"/>
    <property type="project" value="InterPro"/>
</dbReference>
<sequence length="482" mass="48541">MRAVVLAACLVVLAGCSSPQQQPPPQPPAAADPAHDLAAKVTVDGIFGHLRKLADIASAHGNSRADGTPGGDATVDYVAGVLRDKGFDVQTPEFDRVVQSSPGRPTLTAAGRSFGVAQASLLVTTAPGGLSAITVRPPRPAGCSAGDWGTTQVRGAIAVVDDTGCSVVDKQNVAVARGAVGLLVVSDPGPDDSPAGLFPPGYYEQLRTPAAVIDDAADAQLRRTSAPVRLVLDGKSAVVTSRNVVAQTKSGDPHHVVVAGAHLDSAAGSPGLNDDGSGLAAVLETAVQLGSSPQVTNAVRFAFWGAQQAGLRGSTTYVAGLGRAGIDDIALYLDVDVIGSTNAGYFTLDGDQSGQPNPDIPAARVPVGSAGVERTLAGYLNLAGVRPADMPLGLASDYSAFLRAGVPIGGITTGSSGRKTALQARLWGGRAGVPFDPNYLGPGDTIANVDRATLAVTGPAVAFAVGTYARSTHGPNGVPPRG</sequence>
<dbReference type="AlphaFoldDB" id="A0A7I7XC36"/>
<proteinExistence type="predicted"/>
<dbReference type="PROSITE" id="PS51257">
    <property type="entry name" value="PROKAR_LIPOPROTEIN"/>
    <property type="match status" value="1"/>
</dbReference>
<dbReference type="Gene3D" id="3.50.30.30">
    <property type="match status" value="1"/>
</dbReference>